<feature type="region of interest" description="Disordered" evidence="2">
    <location>
        <begin position="1"/>
        <end position="189"/>
    </location>
</feature>
<evidence type="ECO:0000313" key="3">
    <source>
        <dbReference type="EMBL" id="SDF08065.1"/>
    </source>
</evidence>
<reference evidence="3 4" key="1">
    <citation type="submission" date="2016-10" db="EMBL/GenBank/DDBJ databases">
        <authorList>
            <person name="de Groot N.N."/>
        </authorList>
    </citation>
    <scope>NUCLEOTIDE SEQUENCE [LARGE SCALE GENOMIC DNA]</scope>
    <source>
        <strain evidence="3 4">CGMCC 4.3143</strain>
    </source>
</reference>
<sequence length="277" mass="30929">MSDDDRTFMDKVLGRDEPRATTSATDTRDRPADEFPAPRDHGEHTTGHHTEHPTGPTGDHTRRDDMRVVDVPRGDAPHDADRGTDPHPTDPDRTDPRPTDSHRTDSHRTDPHGTHAHDAVRDPAPADDTWREPTPDTDAGPTSDTDSAPGRTDPHPDAQPDSARRDQHDGGSYSDRLGARDPQAQTGEQAVALVPTDRAEDYRHRWEGLKASFVDEPRGAVRVANELVGHVLDDVAELFATQRADLERDLRNEEADTEQLRQALNRYRAFFDRLLTL</sequence>
<dbReference type="RefSeq" id="WP_093078029.1">
    <property type="nucleotide sequence ID" value="NZ_FNBE01000003.1"/>
</dbReference>
<evidence type="ECO:0000256" key="1">
    <source>
        <dbReference type="SAM" id="Coils"/>
    </source>
</evidence>
<keyword evidence="1" id="KW-0175">Coiled coil</keyword>
<feature type="compositionally biased region" description="Basic and acidic residues" evidence="2">
    <location>
        <begin position="152"/>
        <end position="169"/>
    </location>
</feature>
<keyword evidence="4" id="KW-1185">Reference proteome</keyword>
<dbReference type="AlphaFoldDB" id="A0A1G7I5R6"/>
<feature type="compositionally biased region" description="Basic and acidic residues" evidence="2">
    <location>
        <begin position="1"/>
        <end position="19"/>
    </location>
</feature>
<name>A0A1G7I5R6_PSEOR</name>
<feature type="coiled-coil region" evidence="1">
    <location>
        <begin position="236"/>
        <end position="263"/>
    </location>
</feature>
<gene>
    <name evidence="3" type="ORF">SAMN05216377_103216</name>
</gene>
<evidence type="ECO:0000313" key="4">
    <source>
        <dbReference type="Proteomes" id="UP000198967"/>
    </source>
</evidence>
<protein>
    <submittedName>
        <fullName evidence="3">Uncharacterized protein</fullName>
    </submittedName>
</protein>
<dbReference type="STRING" id="366584.SAMN05216377_103216"/>
<dbReference type="OrthoDB" id="123178at2"/>
<accession>A0A1G7I5R6</accession>
<feature type="compositionally biased region" description="Basic and acidic residues" evidence="2">
    <location>
        <begin position="59"/>
        <end position="121"/>
    </location>
</feature>
<organism evidence="3 4">
    <name type="scientific">Pseudonocardia oroxyli</name>
    <dbReference type="NCBI Taxonomy" id="366584"/>
    <lineage>
        <taxon>Bacteria</taxon>
        <taxon>Bacillati</taxon>
        <taxon>Actinomycetota</taxon>
        <taxon>Actinomycetes</taxon>
        <taxon>Pseudonocardiales</taxon>
        <taxon>Pseudonocardiaceae</taxon>
        <taxon>Pseudonocardia</taxon>
    </lineage>
</organism>
<evidence type="ECO:0000256" key="2">
    <source>
        <dbReference type="SAM" id="MobiDB-lite"/>
    </source>
</evidence>
<feature type="compositionally biased region" description="Basic and acidic residues" evidence="2">
    <location>
        <begin position="26"/>
        <end position="52"/>
    </location>
</feature>
<dbReference type="Proteomes" id="UP000198967">
    <property type="component" value="Unassembled WGS sequence"/>
</dbReference>
<proteinExistence type="predicted"/>
<dbReference type="EMBL" id="FNBE01000003">
    <property type="protein sequence ID" value="SDF08065.1"/>
    <property type="molecule type" value="Genomic_DNA"/>
</dbReference>